<organism evidence="1">
    <name type="scientific">bioreactor metagenome</name>
    <dbReference type="NCBI Taxonomy" id="1076179"/>
    <lineage>
        <taxon>unclassified sequences</taxon>
        <taxon>metagenomes</taxon>
        <taxon>ecological metagenomes</taxon>
    </lineage>
</organism>
<gene>
    <name evidence="1" type="ORF">SDC9_198231</name>
</gene>
<comment type="caution">
    <text evidence="1">The sequence shown here is derived from an EMBL/GenBank/DDBJ whole genome shotgun (WGS) entry which is preliminary data.</text>
</comment>
<sequence>MPVTCSRFSTNHSAITVAQTAWVPNVIENEARKPAIYIQIKLLSVELGVAKV</sequence>
<reference evidence="1" key="1">
    <citation type="submission" date="2019-08" db="EMBL/GenBank/DDBJ databases">
        <authorList>
            <person name="Kucharzyk K."/>
            <person name="Murdoch R.W."/>
            <person name="Higgins S."/>
            <person name="Loffler F."/>
        </authorList>
    </citation>
    <scope>NUCLEOTIDE SEQUENCE</scope>
</reference>
<evidence type="ECO:0000313" key="1">
    <source>
        <dbReference type="EMBL" id="MPN50600.1"/>
    </source>
</evidence>
<proteinExistence type="predicted"/>
<name>A0A645IHK8_9ZZZZ</name>
<accession>A0A645IHK8</accession>
<dbReference type="EMBL" id="VSSQ01114940">
    <property type="protein sequence ID" value="MPN50600.1"/>
    <property type="molecule type" value="Genomic_DNA"/>
</dbReference>
<dbReference type="AlphaFoldDB" id="A0A645IHK8"/>
<protein>
    <submittedName>
        <fullName evidence="1">Uncharacterized protein</fullName>
    </submittedName>
</protein>